<protein>
    <submittedName>
        <fullName evidence="2">Uncharacterized protein</fullName>
    </submittedName>
</protein>
<reference evidence="2" key="1">
    <citation type="submission" date="2020-06" db="EMBL/GenBank/DDBJ databases">
        <authorList>
            <consortium name="Plant Systems Biology data submission"/>
        </authorList>
    </citation>
    <scope>NUCLEOTIDE SEQUENCE</scope>
    <source>
        <strain evidence="2">D6</strain>
    </source>
</reference>
<name>A0A9N8D7D4_9STRA</name>
<dbReference type="Proteomes" id="UP001153069">
    <property type="component" value="Unassembled WGS sequence"/>
</dbReference>
<comment type="caution">
    <text evidence="2">The sequence shown here is derived from an EMBL/GenBank/DDBJ whole genome shotgun (WGS) entry which is preliminary data.</text>
</comment>
<sequence length="584" mass="61267">MLMTDQQTLTSSKIGLKMNFGGGDDDYSQNQQRERQQQMGQQMGQNHQQQQQQQQQNQQHAPMGDNAFRELRERELTLALMNQQIANNSPQGQPPSLTQPSGLPNSILADIYASQQGNRQDPPGSLLSQSARLQSGGAGLGGFDNQNQLLYTDALNRMMPSSTGGAGGLGMGSTGSGANPYSNLNLQSSGGVSDPSPLMFSGALGGMQSGALAGMQSGALAGMQSGALAGMQSGALGGMQGMQSGSLGGMQHAALGGMQSGSLGGMGGMQGMNRLPTGATGAAGGMPSGGLDPLTAAFLRDNNIMRERLGARGTNDLQMNAGNSGLVNPFLGGGNNVPGARDWTARSLQQQLLAGSQLPSSSAQAANQFMGGLGGASTLALQQQQGMGAGDGEDGSKFPVCLPVTLAVPEDNQKLSSHQVLLRNQIEAFKATEDDLTTHTRGRNKPIKMGQIGIRCRHCARLPVARRQKGSTYFPASLHGLYQAAQNMNTTHMQSGLCTEMPPEYKQMFSEAMANKVSSSVAGRPYWAKTAKQLGLIDTEDGIRFVRDLSPAQIAQIKAMQQQQLQQRQGGNNSTKGIPARLLS</sequence>
<organism evidence="2 3">
    <name type="scientific">Seminavis robusta</name>
    <dbReference type="NCBI Taxonomy" id="568900"/>
    <lineage>
        <taxon>Eukaryota</taxon>
        <taxon>Sar</taxon>
        <taxon>Stramenopiles</taxon>
        <taxon>Ochrophyta</taxon>
        <taxon>Bacillariophyta</taxon>
        <taxon>Bacillariophyceae</taxon>
        <taxon>Bacillariophycidae</taxon>
        <taxon>Naviculales</taxon>
        <taxon>Naviculaceae</taxon>
        <taxon>Seminavis</taxon>
    </lineage>
</organism>
<evidence type="ECO:0000313" key="2">
    <source>
        <dbReference type="EMBL" id="CAB9497454.1"/>
    </source>
</evidence>
<accession>A0A9N8D7D4</accession>
<keyword evidence="3" id="KW-1185">Reference proteome</keyword>
<gene>
    <name evidence="2" type="ORF">SEMRO_20_G014030.1</name>
</gene>
<evidence type="ECO:0000256" key="1">
    <source>
        <dbReference type="SAM" id="MobiDB-lite"/>
    </source>
</evidence>
<feature type="region of interest" description="Disordered" evidence="1">
    <location>
        <begin position="560"/>
        <end position="584"/>
    </location>
</feature>
<feature type="region of interest" description="Disordered" evidence="1">
    <location>
        <begin position="1"/>
        <end position="62"/>
    </location>
</feature>
<dbReference type="OrthoDB" id="48447at2759"/>
<feature type="compositionally biased region" description="Polar residues" evidence="1">
    <location>
        <begin position="1"/>
        <end position="13"/>
    </location>
</feature>
<feature type="compositionally biased region" description="Low complexity" evidence="1">
    <location>
        <begin position="560"/>
        <end position="569"/>
    </location>
</feature>
<dbReference type="AlphaFoldDB" id="A0A9N8D7D4"/>
<feature type="compositionally biased region" description="Low complexity" evidence="1">
    <location>
        <begin position="37"/>
        <end position="60"/>
    </location>
</feature>
<proteinExistence type="predicted"/>
<dbReference type="EMBL" id="CAICTM010000020">
    <property type="protein sequence ID" value="CAB9497454.1"/>
    <property type="molecule type" value="Genomic_DNA"/>
</dbReference>
<evidence type="ECO:0000313" key="3">
    <source>
        <dbReference type="Proteomes" id="UP001153069"/>
    </source>
</evidence>
<feature type="region of interest" description="Disordered" evidence="1">
    <location>
        <begin position="116"/>
        <end position="142"/>
    </location>
</feature>